<accession>A0ABP0FZT5</accession>
<evidence type="ECO:0000313" key="2">
    <source>
        <dbReference type="Proteomes" id="UP001642483"/>
    </source>
</evidence>
<protein>
    <submittedName>
        <fullName evidence="1">Uncharacterized protein</fullName>
    </submittedName>
</protein>
<gene>
    <name evidence="1" type="ORF">CVLEPA_LOCUS16238</name>
</gene>
<name>A0ABP0FZT5_CLALP</name>
<proteinExistence type="predicted"/>
<organism evidence="1 2">
    <name type="scientific">Clavelina lepadiformis</name>
    <name type="common">Light-bulb sea squirt</name>
    <name type="synonym">Ascidia lepadiformis</name>
    <dbReference type="NCBI Taxonomy" id="159417"/>
    <lineage>
        <taxon>Eukaryota</taxon>
        <taxon>Metazoa</taxon>
        <taxon>Chordata</taxon>
        <taxon>Tunicata</taxon>
        <taxon>Ascidiacea</taxon>
        <taxon>Aplousobranchia</taxon>
        <taxon>Clavelinidae</taxon>
        <taxon>Clavelina</taxon>
    </lineage>
</organism>
<keyword evidence="2" id="KW-1185">Reference proteome</keyword>
<dbReference type="EMBL" id="CAWYQH010000098">
    <property type="protein sequence ID" value="CAK8685082.1"/>
    <property type="molecule type" value="Genomic_DNA"/>
</dbReference>
<dbReference type="Proteomes" id="UP001642483">
    <property type="component" value="Unassembled WGS sequence"/>
</dbReference>
<reference evidence="1 2" key="1">
    <citation type="submission" date="2024-02" db="EMBL/GenBank/DDBJ databases">
        <authorList>
            <person name="Daric V."/>
            <person name="Darras S."/>
        </authorList>
    </citation>
    <scope>NUCLEOTIDE SEQUENCE [LARGE SCALE GENOMIC DNA]</scope>
</reference>
<comment type="caution">
    <text evidence="1">The sequence shown here is derived from an EMBL/GenBank/DDBJ whole genome shotgun (WGS) entry which is preliminary data.</text>
</comment>
<evidence type="ECO:0000313" key="1">
    <source>
        <dbReference type="EMBL" id="CAK8685082.1"/>
    </source>
</evidence>
<sequence>MRFNVEIKSVNQNGFECTAEREDKKKGWSQNPCLHWNVDGAQVAPAQGSREVGSSEDNKVSIHVDLNRSYSKRPEIFAWVRGDPKYEDRFTVKMDNVNLDGFDCVVQRSDKKCGWGQNPKDH</sequence>